<reference evidence="9" key="1">
    <citation type="submission" date="2020-12" db="EMBL/GenBank/DDBJ databases">
        <title>Bacterial taxonomy.</title>
        <authorList>
            <person name="Pan X."/>
        </authorList>
    </citation>
    <scope>NUCLEOTIDE SEQUENCE</scope>
    <source>
        <strain evidence="9">B2012</strain>
    </source>
</reference>
<keyword evidence="5 7" id="KW-0573">Peptidoglycan synthesis</keyword>
<feature type="active site" description="Proton donor/acceptor" evidence="7">
    <location>
        <position position="145"/>
    </location>
</feature>
<dbReference type="InterPro" id="IPR016915">
    <property type="entry name" value="UCP029342"/>
</dbReference>
<dbReference type="NCBIfam" id="NF004785">
    <property type="entry name" value="PRK06132.1-2"/>
    <property type="match status" value="1"/>
</dbReference>
<dbReference type="GO" id="GO:0071555">
    <property type="term" value="P:cell wall organization"/>
    <property type="evidence" value="ECO:0007669"/>
    <property type="project" value="UniProtKB-UniRule"/>
</dbReference>
<dbReference type="CDD" id="cd16913">
    <property type="entry name" value="YkuD_like"/>
    <property type="match status" value="1"/>
</dbReference>
<dbReference type="PROSITE" id="PS51318">
    <property type="entry name" value="TAT"/>
    <property type="match status" value="1"/>
</dbReference>
<keyword evidence="10" id="KW-1185">Reference proteome</keyword>
<comment type="pathway">
    <text evidence="1 7">Cell wall biogenesis; peptidoglycan biosynthesis.</text>
</comment>
<gene>
    <name evidence="9" type="ORF">JCR33_02040</name>
</gene>
<keyword evidence="6 7" id="KW-0961">Cell wall biogenesis/degradation</keyword>
<evidence type="ECO:0000313" key="10">
    <source>
        <dbReference type="Proteomes" id="UP000609531"/>
    </source>
</evidence>
<dbReference type="RefSeq" id="WP_198880328.1">
    <property type="nucleotide sequence ID" value="NZ_JAEKJA010000001.1"/>
</dbReference>
<evidence type="ECO:0000256" key="7">
    <source>
        <dbReference type="PROSITE-ProRule" id="PRU01373"/>
    </source>
</evidence>
<evidence type="ECO:0000256" key="2">
    <source>
        <dbReference type="ARBA" id="ARBA00005992"/>
    </source>
</evidence>
<evidence type="ECO:0000259" key="8">
    <source>
        <dbReference type="PROSITE" id="PS52029"/>
    </source>
</evidence>
<evidence type="ECO:0000256" key="3">
    <source>
        <dbReference type="ARBA" id="ARBA00022679"/>
    </source>
</evidence>
<dbReference type="SUPFAM" id="SSF141523">
    <property type="entry name" value="L,D-transpeptidase catalytic domain-like"/>
    <property type="match status" value="1"/>
</dbReference>
<dbReference type="GO" id="GO:0016740">
    <property type="term" value="F:transferase activity"/>
    <property type="evidence" value="ECO:0007669"/>
    <property type="project" value="UniProtKB-KW"/>
</dbReference>
<dbReference type="GO" id="GO:0018104">
    <property type="term" value="P:peptidoglycan-protein cross-linking"/>
    <property type="evidence" value="ECO:0007669"/>
    <property type="project" value="TreeGrafter"/>
</dbReference>
<feature type="domain" description="L,D-TPase catalytic" evidence="8">
    <location>
        <begin position="73"/>
        <end position="182"/>
    </location>
</feature>
<dbReference type="InterPro" id="IPR038063">
    <property type="entry name" value="Transpep_catalytic_dom"/>
</dbReference>
<evidence type="ECO:0000256" key="1">
    <source>
        <dbReference type="ARBA" id="ARBA00004752"/>
    </source>
</evidence>
<dbReference type="InterPro" id="IPR005490">
    <property type="entry name" value="LD_TPept_cat_dom"/>
</dbReference>
<dbReference type="GO" id="GO:0008360">
    <property type="term" value="P:regulation of cell shape"/>
    <property type="evidence" value="ECO:0007669"/>
    <property type="project" value="UniProtKB-UniRule"/>
</dbReference>
<proteinExistence type="inferred from homology"/>
<dbReference type="PIRSF" id="PIRSF029342">
    <property type="entry name" value="UCP029342_ErfK/YbiS/YcfS/YnhG"/>
    <property type="match status" value="1"/>
</dbReference>
<dbReference type="InterPro" id="IPR006311">
    <property type="entry name" value="TAT_signal"/>
</dbReference>
<sequence>MEQRPITRPTAGPTRRTLLATSVAAAGSLLIPAGLAEPLPRPRPDRPSHLLDARTLPAGGFIWEPDIAPDGPVAVVVSLPEQLVHVYRNGVEIGVSTCSTGKPGHTTPTGIFVVLQKDKHHHSSTYNDAPMPNMQRLTWSGIALHAGHLPGYPASHGCVRLPMEFSEKLFGITHLGVPVLIVNEASAPEIVVHPGLVLPPEAEADAAKAIAEAALKSHHDTDATTDTADVVSIVISGADKRLQVLKDGVEVLASPIAIKDPDTPLGTHMYKMLDANPDDGTFTWLAHPIAVEGRDAASPHDVLARISVEDWAPVVDMLGEVRPGSVLLVTDLPADSDSRSGPDFVILDGLA</sequence>
<keyword evidence="3" id="KW-0808">Transferase</keyword>
<evidence type="ECO:0000313" key="9">
    <source>
        <dbReference type="EMBL" id="MBJ3774447.1"/>
    </source>
</evidence>
<organism evidence="9 10">
    <name type="scientific">Acuticoccus mangrovi</name>
    <dbReference type="NCBI Taxonomy" id="2796142"/>
    <lineage>
        <taxon>Bacteria</taxon>
        <taxon>Pseudomonadati</taxon>
        <taxon>Pseudomonadota</taxon>
        <taxon>Alphaproteobacteria</taxon>
        <taxon>Hyphomicrobiales</taxon>
        <taxon>Amorphaceae</taxon>
        <taxon>Acuticoccus</taxon>
    </lineage>
</organism>
<dbReference type="Proteomes" id="UP000609531">
    <property type="component" value="Unassembled WGS sequence"/>
</dbReference>
<dbReference type="PROSITE" id="PS52029">
    <property type="entry name" value="LD_TPASE"/>
    <property type="match status" value="1"/>
</dbReference>
<dbReference type="GO" id="GO:0071972">
    <property type="term" value="F:peptidoglycan L,D-transpeptidase activity"/>
    <property type="evidence" value="ECO:0007669"/>
    <property type="project" value="TreeGrafter"/>
</dbReference>
<dbReference type="PANTHER" id="PTHR30582">
    <property type="entry name" value="L,D-TRANSPEPTIDASE"/>
    <property type="match status" value="1"/>
</dbReference>
<dbReference type="EMBL" id="JAEKJA010000001">
    <property type="protein sequence ID" value="MBJ3774447.1"/>
    <property type="molecule type" value="Genomic_DNA"/>
</dbReference>
<dbReference type="GO" id="GO:0005576">
    <property type="term" value="C:extracellular region"/>
    <property type="evidence" value="ECO:0007669"/>
    <property type="project" value="TreeGrafter"/>
</dbReference>
<comment type="caution">
    <text evidence="9">The sequence shown here is derived from an EMBL/GenBank/DDBJ whole genome shotgun (WGS) entry which is preliminary data.</text>
</comment>
<evidence type="ECO:0000256" key="6">
    <source>
        <dbReference type="ARBA" id="ARBA00023316"/>
    </source>
</evidence>
<feature type="active site" description="Nucleophile" evidence="7">
    <location>
        <position position="158"/>
    </location>
</feature>
<dbReference type="PANTHER" id="PTHR30582:SF2">
    <property type="entry name" value="L,D-TRANSPEPTIDASE YCIB-RELATED"/>
    <property type="match status" value="1"/>
</dbReference>
<dbReference type="Gene3D" id="2.40.440.10">
    <property type="entry name" value="L,D-transpeptidase catalytic domain-like"/>
    <property type="match status" value="1"/>
</dbReference>
<keyword evidence="4 7" id="KW-0133">Cell shape</keyword>
<dbReference type="Pfam" id="PF03734">
    <property type="entry name" value="YkuD"/>
    <property type="match status" value="1"/>
</dbReference>
<dbReference type="InterPro" id="IPR050979">
    <property type="entry name" value="LD-transpeptidase"/>
</dbReference>
<name>A0A934MBS1_9HYPH</name>
<comment type="similarity">
    <text evidence="2">Belongs to the YkuD family.</text>
</comment>
<accession>A0A934MBS1</accession>
<dbReference type="AlphaFoldDB" id="A0A934MBS1"/>
<evidence type="ECO:0000256" key="5">
    <source>
        <dbReference type="ARBA" id="ARBA00022984"/>
    </source>
</evidence>
<evidence type="ECO:0000256" key="4">
    <source>
        <dbReference type="ARBA" id="ARBA00022960"/>
    </source>
</evidence>
<protein>
    <submittedName>
        <fullName evidence="9">L,D-transpeptidase</fullName>
    </submittedName>
</protein>